<sequence>MKTLRAYTYCSHIGFRSASRVRTLHSSVGFRQKRHKTSAGITVSGRAKSVAGGLVRRAVRSCRGKARWKRQKNRISMPSVEAEAARRQHRAHSARARLSPFVFEYLNLESREIREAVPALE</sequence>
<organism evidence="2 3">
    <name type="scientific">Iphiclides podalirius</name>
    <name type="common">scarce swallowtail</name>
    <dbReference type="NCBI Taxonomy" id="110791"/>
    <lineage>
        <taxon>Eukaryota</taxon>
        <taxon>Metazoa</taxon>
        <taxon>Ecdysozoa</taxon>
        <taxon>Arthropoda</taxon>
        <taxon>Hexapoda</taxon>
        <taxon>Insecta</taxon>
        <taxon>Pterygota</taxon>
        <taxon>Neoptera</taxon>
        <taxon>Endopterygota</taxon>
        <taxon>Lepidoptera</taxon>
        <taxon>Glossata</taxon>
        <taxon>Ditrysia</taxon>
        <taxon>Papilionoidea</taxon>
        <taxon>Papilionidae</taxon>
        <taxon>Papilioninae</taxon>
        <taxon>Iphiclides</taxon>
    </lineage>
</organism>
<feature type="non-terminal residue" evidence="2">
    <location>
        <position position="121"/>
    </location>
</feature>
<evidence type="ECO:0000256" key="1">
    <source>
        <dbReference type="SAM" id="MobiDB-lite"/>
    </source>
</evidence>
<protein>
    <submittedName>
        <fullName evidence="2">Uncharacterized protein</fullName>
    </submittedName>
</protein>
<name>A0ABN8HMG2_9NEOP</name>
<dbReference type="Proteomes" id="UP000837857">
    <property type="component" value="Chromosome 10"/>
</dbReference>
<gene>
    <name evidence="2" type="ORF">IPOD504_LOCUS1052</name>
</gene>
<reference evidence="2" key="1">
    <citation type="submission" date="2022-03" db="EMBL/GenBank/DDBJ databases">
        <authorList>
            <person name="Martin H S."/>
        </authorList>
    </citation>
    <scope>NUCLEOTIDE SEQUENCE</scope>
</reference>
<evidence type="ECO:0000313" key="3">
    <source>
        <dbReference type="Proteomes" id="UP000837857"/>
    </source>
</evidence>
<accession>A0ABN8HMG2</accession>
<evidence type="ECO:0000313" key="2">
    <source>
        <dbReference type="EMBL" id="CAH2037166.1"/>
    </source>
</evidence>
<keyword evidence="3" id="KW-1185">Reference proteome</keyword>
<feature type="region of interest" description="Disordered" evidence="1">
    <location>
        <begin position="66"/>
        <end position="88"/>
    </location>
</feature>
<proteinExistence type="predicted"/>
<dbReference type="EMBL" id="OW152822">
    <property type="protein sequence ID" value="CAH2037166.1"/>
    <property type="molecule type" value="Genomic_DNA"/>
</dbReference>